<reference evidence="2" key="1">
    <citation type="submission" date="2019-11" db="EMBL/GenBank/DDBJ databases">
        <authorList>
            <person name="Liu Y."/>
            <person name="Hou J."/>
            <person name="Li T.-Q."/>
            <person name="Guan C.-H."/>
            <person name="Wu X."/>
            <person name="Wu H.-Z."/>
            <person name="Ling F."/>
            <person name="Zhang R."/>
            <person name="Shi X.-G."/>
            <person name="Ren J.-P."/>
            <person name="Chen E.-F."/>
            <person name="Sun J.-M."/>
        </authorList>
    </citation>
    <scope>NUCLEOTIDE SEQUENCE</scope>
    <source>
        <strain evidence="2">Adult_tree_wgs_1</strain>
        <tissue evidence="2">Leaves</tissue>
    </source>
</reference>
<dbReference type="EMBL" id="WJXA01000011">
    <property type="protein sequence ID" value="KAF7126639.1"/>
    <property type="molecule type" value="Genomic_DNA"/>
</dbReference>
<name>A0A834LAA6_RHOSS</name>
<dbReference type="PANTHER" id="PTHR35998:SF1">
    <property type="entry name" value="OS02G0127900 PROTEIN"/>
    <property type="match status" value="1"/>
</dbReference>
<dbReference type="OrthoDB" id="2018352at2759"/>
<protein>
    <submittedName>
        <fullName evidence="2">Uncharacterized protein</fullName>
    </submittedName>
</protein>
<sequence length="267" mass="30903">MVLWEITLGTAYFLGLKRTYRLALKIQRRLICPKYPKIRQFLQRYAPPYRQSLAFVVSLSISRIVFRWVSSECHRDRNGNCSGTLDVSVRGIRYKIGAFTFQGEWKILIEVLILRRTRAAFDVALKVHQNIQQRDIEVGRNLGNWILRYLDKMKPSAQIRGTTCAKPPSKGNSSTNMTKQISNSSPNEKTSSGFKDSDRHLFTSSRNTWSRPFPTIGMMMRPAKPVGTNTTHRYLSFYGTEASRFQQGRGQFEGVIRKDIMKWMLQH</sequence>
<dbReference type="PANTHER" id="PTHR35998">
    <property type="entry name" value="OS02G0127900 PROTEIN"/>
    <property type="match status" value="1"/>
</dbReference>
<feature type="region of interest" description="Disordered" evidence="1">
    <location>
        <begin position="158"/>
        <end position="199"/>
    </location>
</feature>
<evidence type="ECO:0000256" key="1">
    <source>
        <dbReference type="SAM" id="MobiDB-lite"/>
    </source>
</evidence>
<dbReference type="AlphaFoldDB" id="A0A834LAA6"/>
<proteinExistence type="predicted"/>
<keyword evidence="3" id="KW-1185">Reference proteome</keyword>
<evidence type="ECO:0000313" key="2">
    <source>
        <dbReference type="EMBL" id="KAF7126639.1"/>
    </source>
</evidence>
<gene>
    <name evidence="2" type="ORF">RHSIM_Rhsim11G0019800</name>
</gene>
<accession>A0A834LAA6</accession>
<comment type="caution">
    <text evidence="2">The sequence shown here is derived from an EMBL/GenBank/DDBJ whole genome shotgun (WGS) entry which is preliminary data.</text>
</comment>
<evidence type="ECO:0000313" key="3">
    <source>
        <dbReference type="Proteomes" id="UP000626092"/>
    </source>
</evidence>
<organism evidence="2 3">
    <name type="scientific">Rhododendron simsii</name>
    <name type="common">Sims's rhododendron</name>
    <dbReference type="NCBI Taxonomy" id="118357"/>
    <lineage>
        <taxon>Eukaryota</taxon>
        <taxon>Viridiplantae</taxon>
        <taxon>Streptophyta</taxon>
        <taxon>Embryophyta</taxon>
        <taxon>Tracheophyta</taxon>
        <taxon>Spermatophyta</taxon>
        <taxon>Magnoliopsida</taxon>
        <taxon>eudicotyledons</taxon>
        <taxon>Gunneridae</taxon>
        <taxon>Pentapetalae</taxon>
        <taxon>asterids</taxon>
        <taxon>Ericales</taxon>
        <taxon>Ericaceae</taxon>
        <taxon>Ericoideae</taxon>
        <taxon>Rhodoreae</taxon>
        <taxon>Rhododendron</taxon>
    </lineage>
</organism>
<feature type="compositionally biased region" description="Polar residues" evidence="1">
    <location>
        <begin position="170"/>
        <end position="194"/>
    </location>
</feature>
<dbReference type="Proteomes" id="UP000626092">
    <property type="component" value="Unassembled WGS sequence"/>
</dbReference>